<dbReference type="SUPFAM" id="SSF47095">
    <property type="entry name" value="HMG-box"/>
    <property type="match status" value="1"/>
</dbReference>
<evidence type="ECO:0000256" key="2">
    <source>
        <dbReference type="ARBA" id="ARBA00023163"/>
    </source>
</evidence>
<keyword evidence="3" id="KW-0539">Nucleus</keyword>
<sequence length="393" mass="45372">MSLSVCHRQFEKTHKSNVREIGKKRRTTRIKALTILKKYHIPRSMPRRKLPSILQLIDEFNDVDADADADVNANRDENDENTTGFTPSTGRSANLSQQAEKNPESFNKRQRISRIDHSGQDIGVPYYSTMSPPPFGPFPGTMSMPVNFNMGLFQQQPNLMYIPAQPNFIVSYPYPPAQQAYYTNPNMVLLPGQQLQGQQQYTPNSRKALSLPTLDTSFHNRPNFPQDRFNHKSSSMSNISIDPQRMRNELHYDYEEKAIETDSNYSKSPDSDLRRPQQQHIPRPRNAFILFRQHWHQQVFDQEKEKITTDTSQGTSKLGSFKANSQASRDIGRKWRSLPDSEKKYWLDLAKQEKEAHKKKYPDYKYLPTRKALRNSGSSPTSSSTQEQSPKSN</sequence>
<dbReference type="GO" id="GO:0000122">
    <property type="term" value="P:negative regulation of transcription by RNA polymerase II"/>
    <property type="evidence" value="ECO:0007669"/>
    <property type="project" value="TreeGrafter"/>
</dbReference>
<dbReference type="Pfam" id="PF00505">
    <property type="entry name" value="HMG_box"/>
    <property type="match status" value="1"/>
</dbReference>
<dbReference type="EMBL" id="CR382122">
    <property type="protein sequence ID" value="CAH02434.1"/>
    <property type="molecule type" value="Genomic_DNA"/>
</dbReference>
<proteinExistence type="predicted"/>
<dbReference type="PaxDb" id="284590-Q6CVJ8"/>
<dbReference type="GO" id="GO:0000978">
    <property type="term" value="F:RNA polymerase II cis-regulatory region sequence-specific DNA binding"/>
    <property type="evidence" value="ECO:0007669"/>
    <property type="project" value="TreeGrafter"/>
</dbReference>
<dbReference type="PANTHER" id="PTHR10270:SF161">
    <property type="entry name" value="SEX-DETERMINING REGION Y PROTEIN"/>
    <property type="match status" value="1"/>
</dbReference>
<protein>
    <submittedName>
        <fullName evidence="6">KLLA0B11495p</fullName>
    </submittedName>
</protein>
<feature type="compositionally biased region" description="Polar residues" evidence="4">
    <location>
        <begin position="309"/>
        <end position="328"/>
    </location>
</feature>
<accession>Q6CVJ8</accession>
<dbReference type="eggNOG" id="KOG0527">
    <property type="taxonomic scope" value="Eukaryota"/>
</dbReference>
<evidence type="ECO:0000256" key="4">
    <source>
        <dbReference type="SAM" id="MobiDB-lite"/>
    </source>
</evidence>
<feature type="region of interest" description="Disordered" evidence="4">
    <location>
        <begin position="259"/>
        <end position="281"/>
    </location>
</feature>
<dbReference type="PROSITE" id="PS50118">
    <property type="entry name" value="HMG_BOX_2"/>
    <property type="match status" value="1"/>
</dbReference>
<keyword evidence="1 3" id="KW-0238">DNA-binding</keyword>
<reference evidence="6 7" key="1">
    <citation type="journal article" date="2004" name="Nature">
        <title>Genome evolution in yeasts.</title>
        <authorList>
            <consortium name="Genolevures"/>
            <person name="Dujon B."/>
            <person name="Sherman D."/>
            <person name="Fischer G."/>
            <person name="Durrens P."/>
            <person name="Casaregola S."/>
            <person name="Lafontaine I."/>
            <person name="de Montigny J."/>
            <person name="Marck C."/>
            <person name="Neuveglise C."/>
            <person name="Talla E."/>
            <person name="Goffard N."/>
            <person name="Frangeul L."/>
            <person name="Aigle M."/>
            <person name="Anthouard V."/>
            <person name="Babour A."/>
            <person name="Barbe V."/>
            <person name="Barnay S."/>
            <person name="Blanchin S."/>
            <person name="Beckerich J.M."/>
            <person name="Beyne E."/>
            <person name="Bleykasten C."/>
            <person name="Boisrame A."/>
            <person name="Boyer J."/>
            <person name="Cattolico L."/>
            <person name="Confanioleri F."/>
            <person name="de Daruvar A."/>
            <person name="Despons L."/>
            <person name="Fabre E."/>
            <person name="Fairhead C."/>
            <person name="Ferry-Dumazet H."/>
            <person name="Groppi A."/>
            <person name="Hantraye F."/>
            <person name="Hennequin C."/>
            <person name="Jauniaux N."/>
            <person name="Joyet P."/>
            <person name="Kachouri R."/>
            <person name="Kerrest A."/>
            <person name="Koszul R."/>
            <person name="Lemaire M."/>
            <person name="Lesur I."/>
            <person name="Ma L."/>
            <person name="Muller H."/>
            <person name="Nicaud J.M."/>
            <person name="Nikolski M."/>
            <person name="Oztas S."/>
            <person name="Ozier-Kalogeropoulos O."/>
            <person name="Pellenz S."/>
            <person name="Potier S."/>
            <person name="Richard G.F."/>
            <person name="Straub M.L."/>
            <person name="Suleau A."/>
            <person name="Swennene D."/>
            <person name="Tekaia F."/>
            <person name="Wesolowski-Louvel M."/>
            <person name="Westhof E."/>
            <person name="Wirth B."/>
            <person name="Zeniou-Meyer M."/>
            <person name="Zivanovic I."/>
            <person name="Bolotin-Fukuhara M."/>
            <person name="Thierry A."/>
            <person name="Bouchier C."/>
            <person name="Caudron B."/>
            <person name="Scarpelli C."/>
            <person name="Gaillardin C."/>
            <person name="Weissenbach J."/>
            <person name="Wincker P."/>
            <person name="Souciet J.L."/>
        </authorList>
    </citation>
    <scope>NUCLEOTIDE SEQUENCE [LARGE SCALE GENOMIC DNA]</scope>
    <source>
        <strain evidence="7">ATCC 8585 / CBS 2359 / DSM 70799 / NBRC 1267 / NRRL Y-1140 / WM37</strain>
    </source>
</reference>
<dbReference type="HOGENOM" id="CLU_702199_0_0_1"/>
<gene>
    <name evidence="6" type="ORF">KLLA0_B11495g</name>
</gene>
<feature type="region of interest" description="Disordered" evidence="4">
    <location>
        <begin position="303"/>
        <end position="334"/>
    </location>
</feature>
<keyword evidence="2" id="KW-0804">Transcription</keyword>
<feature type="compositionally biased region" description="Polar residues" evidence="4">
    <location>
        <begin position="232"/>
        <end position="241"/>
    </location>
</feature>
<feature type="compositionally biased region" description="Low complexity" evidence="4">
    <location>
        <begin position="376"/>
        <end position="393"/>
    </location>
</feature>
<dbReference type="InterPro" id="IPR009071">
    <property type="entry name" value="HMG_box_dom"/>
</dbReference>
<feature type="region of interest" description="Disordered" evidence="4">
    <location>
        <begin position="70"/>
        <end position="115"/>
    </location>
</feature>
<organism evidence="6 7">
    <name type="scientific">Kluyveromyces lactis (strain ATCC 8585 / CBS 2359 / DSM 70799 / NBRC 1267 / NRRL Y-1140 / WM37)</name>
    <name type="common">Yeast</name>
    <name type="synonym">Candida sphaerica</name>
    <dbReference type="NCBI Taxonomy" id="284590"/>
    <lineage>
        <taxon>Eukaryota</taxon>
        <taxon>Fungi</taxon>
        <taxon>Dikarya</taxon>
        <taxon>Ascomycota</taxon>
        <taxon>Saccharomycotina</taxon>
        <taxon>Saccharomycetes</taxon>
        <taxon>Saccharomycetales</taxon>
        <taxon>Saccharomycetaceae</taxon>
        <taxon>Kluyveromyces</taxon>
    </lineage>
</organism>
<feature type="domain" description="HMG box" evidence="5">
    <location>
        <begin position="281"/>
        <end position="365"/>
    </location>
</feature>
<dbReference type="PANTHER" id="PTHR10270">
    <property type="entry name" value="SOX TRANSCRIPTION FACTOR"/>
    <property type="match status" value="1"/>
</dbReference>
<dbReference type="STRING" id="284590.Q6CVJ8"/>
<dbReference type="Proteomes" id="UP000000598">
    <property type="component" value="Chromosome B"/>
</dbReference>
<dbReference type="InterPro" id="IPR036910">
    <property type="entry name" value="HMG_box_dom_sf"/>
</dbReference>
<dbReference type="InParanoid" id="Q6CVJ8"/>
<feature type="DNA-binding region" description="HMG box" evidence="3">
    <location>
        <begin position="281"/>
        <end position="365"/>
    </location>
</feature>
<feature type="compositionally biased region" description="Basic and acidic residues" evidence="4">
    <location>
        <begin position="101"/>
        <end position="115"/>
    </location>
</feature>
<dbReference type="InterPro" id="IPR050140">
    <property type="entry name" value="SRY-related_HMG-box_TF-like"/>
</dbReference>
<feature type="region of interest" description="Disordered" evidence="4">
    <location>
        <begin position="355"/>
        <end position="393"/>
    </location>
</feature>
<keyword evidence="7" id="KW-1185">Reference proteome</keyword>
<dbReference type="SMART" id="SM00398">
    <property type="entry name" value="HMG"/>
    <property type="match status" value="1"/>
</dbReference>
<dbReference type="GO" id="GO:0030154">
    <property type="term" value="P:cell differentiation"/>
    <property type="evidence" value="ECO:0007669"/>
    <property type="project" value="TreeGrafter"/>
</dbReference>
<feature type="region of interest" description="Disordered" evidence="4">
    <location>
        <begin position="224"/>
        <end position="244"/>
    </location>
</feature>
<dbReference type="GO" id="GO:0005634">
    <property type="term" value="C:nucleus"/>
    <property type="evidence" value="ECO:0007669"/>
    <property type="project" value="UniProtKB-UniRule"/>
</dbReference>
<dbReference type="Gene3D" id="1.10.30.10">
    <property type="entry name" value="High mobility group box domain"/>
    <property type="match status" value="1"/>
</dbReference>
<evidence type="ECO:0000256" key="3">
    <source>
        <dbReference type="PROSITE-ProRule" id="PRU00267"/>
    </source>
</evidence>
<evidence type="ECO:0000313" key="7">
    <source>
        <dbReference type="Proteomes" id="UP000000598"/>
    </source>
</evidence>
<dbReference type="AlphaFoldDB" id="Q6CVJ8"/>
<evidence type="ECO:0000256" key="1">
    <source>
        <dbReference type="ARBA" id="ARBA00023125"/>
    </source>
</evidence>
<dbReference type="KEGG" id="kla:KLLA0_B11495g"/>
<name>Q6CVJ8_KLULA</name>
<dbReference type="GO" id="GO:0001228">
    <property type="term" value="F:DNA-binding transcription activator activity, RNA polymerase II-specific"/>
    <property type="evidence" value="ECO:0007669"/>
    <property type="project" value="TreeGrafter"/>
</dbReference>
<dbReference type="CDD" id="cd01389">
    <property type="entry name" value="HMG-box_ROX1-like"/>
    <property type="match status" value="1"/>
</dbReference>
<evidence type="ECO:0000313" key="6">
    <source>
        <dbReference type="EMBL" id="CAH02434.1"/>
    </source>
</evidence>
<evidence type="ECO:0000259" key="5">
    <source>
        <dbReference type="PROSITE" id="PS50118"/>
    </source>
</evidence>
<feature type="compositionally biased region" description="Polar residues" evidence="4">
    <location>
        <begin position="82"/>
        <end position="100"/>
    </location>
</feature>